<dbReference type="GO" id="GO:0016787">
    <property type="term" value="F:hydrolase activity"/>
    <property type="evidence" value="ECO:0007669"/>
    <property type="project" value="UniProtKB-KW"/>
</dbReference>
<sequence length="177" mass="19790">MNQAVFLDRDGVVNEVLTSRVKFVNKPRDFYLLKGVGESIKCLNESGFLVFIVTNQGGIGLGYMTESILETIHIAMREKLAKQGAMIDDIAYCSHKPNSDCPCRKPKAHMLHTLADKYSVDLHQSIMVGDREPDILAGKEAGCRTVLVHSRSKQTYGADVIFDDLKRALPWILQHKS</sequence>
<dbReference type="InterPro" id="IPR004446">
    <property type="entry name" value="Heptose_bisP_phosphatase"/>
</dbReference>
<keyword evidence="2 7" id="KW-0963">Cytoplasm</keyword>
<dbReference type="EMBL" id="JAMQJY010000001">
    <property type="protein sequence ID" value="MCM2676227.1"/>
    <property type="molecule type" value="Genomic_DNA"/>
</dbReference>
<dbReference type="PANTHER" id="PTHR42891">
    <property type="entry name" value="D-GLYCERO-BETA-D-MANNO-HEPTOSE-1,7-BISPHOSPHATE 7-PHOSPHATASE"/>
    <property type="match status" value="1"/>
</dbReference>
<name>A0ABT0XLZ3_9BACI</name>
<keyword evidence="9" id="KW-1185">Reference proteome</keyword>
<evidence type="ECO:0000313" key="8">
    <source>
        <dbReference type="EMBL" id="MCM2676227.1"/>
    </source>
</evidence>
<comment type="subcellular location">
    <subcellularLocation>
        <location evidence="1 7">Cytoplasm</location>
    </subcellularLocation>
</comment>
<dbReference type="EC" id="3.1.3.-" evidence="7"/>
<dbReference type="Gene3D" id="3.40.50.1000">
    <property type="entry name" value="HAD superfamily/HAD-like"/>
    <property type="match status" value="1"/>
</dbReference>
<accession>A0ABT0XLZ3</accession>
<protein>
    <recommendedName>
        <fullName evidence="6 7">D,D-heptose 1,7-bisphosphate phosphatase</fullName>
        <ecNumber evidence="7">3.1.3.-</ecNumber>
    </recommendedName>
</protein>
<dbReference type="InterPro" id="IPR036412">
    <property type="entry name" value="HAD-like_sf"/>
</dbReference>
<dbReference type="Pfam" id="PF13242">
    <property type="entry name" value="Hydrolase_like"/>
    <property type="match status" value="1"/>
</dbReference>
<dbReference type="SUPFAM" id="SSF56784">
    <property type="entry name" value="HAD-like"/>
    <property type="match status" value="1"/>
</dbReference>
<evidence type="ECO:0000256" key="6">
    <source>
        <dbReference type="ARBA" id="ARBA00031828"/>
    </source>
</evidence>
<dbReference type="PANTHER" id="PTHR42891:SF1">
    <property type="entry name" value="D-GLYCERO-BETA-D-MANNO-HEPTOSE-1,7-BISPHOSPHATE 7-PHOSPHATASE"/>
    <property type="match status" value="1"/>
</dbReference>
<evidence type="ECO:0000256" key="1">
    <source>
        <dbReference type="ARBA" id="ARBA00004496"/>
    </source>
</evidence>
<keyword evidence="3" id="KW-0479">Metal-binding</keyword>
<proteinExistence type="inferred from homology"/>
<reference evidence="8" key="1">
    <citation type="submission" date="2022-06" db="EMBL/GenBank/DDBJ databases">
        <title>Alkalicoccobacillus porphyridii sp. nov., isolated from a marine red alga, Porphyridium purpureum and reclassification of Shouchella plakortidis and Shouchella gibsonii as Alkalicoccobacillus plakortidis comb. nov. and Alkalicoccobacillus gibsonii comb. nov.</title>
        <authorList>
            <person name="Kim K.H."/>
            <person name="Lee J.K."/>
            <person name="Han D.M."/>
            <person name="Baek J.H."/>
            <person name="Jeon C.O."/>
        </authorList>
    </citation>
    <scope>NUCLEOTIDE SEQUENCE</scope>
    <source>
        <strain evidence="8">DSM 19153</strain>
    </source>
</reference>
<evidence type="ECO:0000256" key="4">
    <source>
        <dbReference type="ARBA" id="ARBA00022801"/>
    </source>
</evidence>
<dbReference type="RefSeq" id="WP_251608068.1">
    <property type="nucleotide sequence ID" value="NZ_JAMQJY010000001.1"/>
</dbReference>
<organism evidence="8 9">
    <name type="scientific">Alkalicoccobacillus plakortidis</name>
    <dbReference type="NCBI Taxonomy" id="444060"/>
    <lineage>
        <taxon>Bacteria</taxon>
        <taxon>Bacillati</taxon>
        <taxon>Bacillota</taxon>
        <taxon>Bacilli</taxon>
        <taxon>Bacillales</taxon>
        <taxon>Bacillaceae</taxon>
        <taxon>Alkalicoccobacillus</taxon>
    </lineage>
</organism>
<dbReference type="PIRSF" id="PIRSF004682">
    <property type="entry name" value="GmhB"/>
    <property type="match status" value="1"/>
</dbReference>
<evidence type="ECO:0000256" key="2">
    <source>
        <dbReference type="ARBA" id="ARBA00022490"/>
    </source>
</evidence>
<gene>
    <name evidence="8" type="ORF">NDM98_12465</name>
</gene>
<dbReference type="InterPro" id="IPR006543">
    <property type="entry name" value="Histidinol-phos"/>
</dbReference>
<evidence type="ECO:0000256" key="3">
    <source>
        <dbReference type="ARBA" id="ARBA00022723"/>
    </source>
</evidence>
<keyword evidence="4 7" id="KW-0378">Hydrolase</keyword>
<evidence type="ECO:0000256" key="7">
    <source>
        <dbReference type="PIRNR" id="PIRNR004682"/>
    </source>
</evidence>
<dbReference type="Proteomes" id="UP001203665">
    <property type="component" value="Unassembled WGS sequence"/>
</dbReference>
<evidence type="ECO:0000313" key="9">
    <source>
        <dbReference type="Proteomes" id="UP001203665"/>
    </source>
</evidence>
<comment type="similarity">
    <text evidence="7">Belongs to the gmhB family.</text>
</comment>
<comment type="caution">
    <text evidence="8">The sequence shown here is derived from an EMBL/GenBank/DDBJ whole genome shotgun (WGS) entry which is preliminary data.</text>
</comment>
<dbReference type="NCBIfam" id="TIGR01656">
    <property type="entry name" value="Histidinol-ppas"/>
    <property type="match status" value="1"/>
</dbReference>
<dbReference type="NCBIfam" id="TIGR01662">
    <property type="entry name" value="HAD-SF-IIIA"/>
    <property type="match status" value="1"/>
</dbReference>
<keyword evidence="5 7" id="KW-0119">Carbohydrate metabolism</keyword>
<evidence type="ECO:0000256" key="5">
    <source>
        <dbReference type="ARBA" id="ARBA00023277"/>
    </source>
</evidence>
<dbReference type="CDD" id="cd07503">
    <property type="entry name" value="HAD_HisB-N"/>
    <property type="match status" value="1"/>
</dbReference>
<dbReference type="InterPro" id="IPR023214">
    <property type="entry name" value="HAD_sf"/>
</dbReference>
<dbReference type="InterPro" id="IPR006549">
    <property type="entry name" value="HAD-SF_hydro_IIIA"/>
</dbReference>